<sequence>MALAATGLLLSACSTEESTDSNKSDSTVTNAEGSGAASEEKEQSAPEETAGPSPRLVATYDGGILTLDAKTLKVIDDTKIEGFNRLNPVGDGRTVLVSTKDGFQVFDAGAWTEPHGDHTHSYVTEPKLTNTTYKAEKPGHVVPHGDSVLLFGDGDGSIQELKISDFPNAYREDKQPEVVEKHEVTPHHGVAIALKDGKILRTNGNEDERHTVVVQDKNDKILTKTDQCPGVHGEAAAKDAIGVGCENGIVIYKDGKFTKVNAPDKYGRIGNQAGSKVSPVILGDYKVDKDAELERPTRISLTNTDTDQLKLVDVEASYSFRSLGRAPEGEALVLGTDGNLRKIDPNTGQIIGKYKVTDEWRESETWQDPRPTLFVLGKYAYVSEPDAQKLHKVDIATGKVVKTVDTPDALNELTGVTG</sequence>
<keyword evidence="3" id="KW-1185">Reference proteome</keyword>
<dbReference type="Proteomes" id="UP000515275">
    <property type="component" value="Chromosome"/>
</dbReference>
<evidence type="ECO:0000256" key="1">
    <source>
        <dbReference type="SAM" id="MobiDB-lite"/>
    </source>
</evidence>
<gene>
    <name evidence="2" type="ORF">GP473_00220</name>
</gene>
<dbReference type="InterPro" id="IPR011044">
    <property type="entry name" value="Quino_amine_DH_bsu"/>
</dbReference>
<dbReference type="AlphaFoldDB" id="A0A7G7YQQ0"/>
<evidence type="ECO:0000313" key="3">
    <source>
        <dbReference type="Proteomes" id="UP000515275"/>
    </source>
</evidence>
<organism evidence="2 3">
    <name type="scientific">Corynebacterium anserum</name>
    <dbReference type="NCBI Taxonomy" id="2684406"/>
    <lineage>
        <taxon>Bacteria</taxon>
        <taxon>Bacillati</taxon>
        <taxon>Actinomycetota</taxon>
        <taxon>Actinomycetes</taxon>
        <taxon>Mycobacteriales</taxon>
        <taxon>Corynebacteriaceae</taxon>
        <taxon>Corynebacterium</taxon>
    </lineage>
</organism>
<dbReference type="InterPro" id="IPR015943">
    <property type="entry name" value="WD40/YVTN_repeat-like_dom_sf"/>
</dbReference>
<evidence type="ECO:0008006" key="4">
    <source>
        <dbReference type="Google" id="ProtNLM"/>
    </source>
</evidence>
<dbReference type="SUPFAM" id="SSF50969">
    <property type="entry name" value="YVTN repeat-like/Quinoprotein amine dehydrogenase"/>
    <property type="match status" value="1"/>
</dbReference>
<dbReference type="KEGG" id="cans:GP473_00220"/>
<reference evidence="2 3" key="1">
    <citation type="submission" date="2019-12" db="EMBL/GenBank/DDBJ databases">
        <title>Corynebacterium sp. nov., isolated from feces of the Anser Albifrons in China.</title>
        <authorList>
            <person name="Liu Q."/>
        </authorList>
    </citation>
    <scope>NUCLEOTIDE SEQUENCE [LARGE SCALE GENOMIC DNA]</scope>
    <source>
        <strain evidence="2 3">23H37-10</strain>
    </source>
</reference>
<protein>
    <recommendedName>
        <fullName evidence="4">Secreted protein</fullName>
    </recommendedName>
</protein>
<name>A0A7G7YQQ0_9CORY</name>
<feature type="region of interest" description="Disordered" evidence="1">
    <location>
        <begin position="14"/>
        <end position="57"/>
    </location>
</feature>
<accession>A0A7G7YQQ0</accession>
<proteinExistence type="predicted"/>
<evidence type="ECO:0000313" key="2">
    <source>
        <dbReference type="EMBL" id="QNH96820.1"/>
    </source>
</evidence>
<dbReference type="EMBL" id="CP046883">
    <property type="protein sequence ID" value="QNH96820.1"/>
    <property type="molecule type" value="Genomic_DNA"/>
</dbReference>
<dbReference type="InterPro" id="IPR047697">
    <property type="entry name" value="AztD-like"/>
</dbReference>
<dbReference type="Gene3D" id="2.130.10.10">
    <property type="entry name" value="YVTN repeat-like/Quinoprotein amine dehydrogenase"/>
    <property type="match status" value="1"/>
</dbReference>
<dbReference type="NCBIfam" id="NF038015">
    <property type="entry name" value="AztD"/>
    <property type="match status" value="1"/>
</dbReference>